<dbReference type="GO" id="GO:0008270">
    <property type="term" value="F:zinc ion binding"/>
    <property type="evidence" value="ECO:0007669"/>
    <property type="project" value="UniProtKB-KW"/>
</dbReference>
<sequence>MHNQSHGTRIAELVQNLRQGTEDDDTLRPICSTCEAFAKPGKKLLQCSGCKAIQYCNTECATRAWNGIVNEQGYMRQPHRDSCKNVQECTLKTPQMQEMAKQFPWARQQADGTFSFTPLRASKELLGSGHEFGWWTEPPCCGTTMAYIWGFLLLEDEHFNEHVGWKLPIRHIPWLDFDFGGSAPPKSFPSFEHNWTNYYEWRGLPMTSLAALLLHWPLSFYKLLDVLGLVPTRPPIKRRHLTVHLVEAEGVLDFLPVFGELALLLPNTDLDIVCFGPAVGRLLEKAKKRPSCLASRSYAYTYTAPKISGGGTVRVALSPHANISMWDITDIAHLRTEKKPDAMVAFNPAIARYNEWKPAVLASRALAIPFAVTEFLERSP</sequence>
<dbReference type="PANTHER" id="PTHR47570">
    <property type="entry name" value="ZINC ION BINDING PROTEIN"/>
    <property type="match status" value="1"/>
</dbReference>
<dbReference type="Pfam" id="PF01753">
    <property type="entry name" value="zf-MYND"/>
    <property type="match status" value="1"/>
</dbReference>
<dbReference type="InterPro" id="IPR002893">
    <property type="entry name" value="Znf_MYND"/>
</dbReference>
<evidence type="ECO:0000259" key="5">
    <source>
        <dbReference type="PROSITE" id="PS50865"/>
    </source>
</evidence>
<keyword evidence="3" id="KW-0862">Zinc</keyword>
<dbReference type="Gene3D" id="6.10.140.2220">
    <property type="match status" value="1"/>
</dbReference>
<dbReference type="InterPro" id="IPR046824">
    <property type="entry name" value="Mss51-like_C"/>
</dbReference>
<keyword evidence="7" id="KW-1185">Reference proteome</keyword>
<accession>A0A369JXC4</accession>
<dbReference type="Proteomes" id="UP000076154">
    <property type="component" value="Unassembled WGS sequence"/>
</dbReference>
<dbReference type="SUPFAM" id="SSF144232">
    <property type="entry name" value="HIT/MYND zinc finger-like"/>
    <property type="match status" value="1"/>
</dbReference>
<evidence type="ECO:0000313" key="7">
    <source>
        <dbReference type="Proteomes" id="UP000076154"/>
    </source>
</evidence>
<evidence type="ECO:0000313" key="6">
    <source>
        <dbReference type="EMBL" id="RDB23386.1"/>
    </source>
</evidence>
<keyword evidence="2 4" id="KW-0863">Zinc-finger</keyword>
<evidence type="ECO:0000256" key="4">
    <source>
        <dbReference type="PROSITE-ProRule" id="PRU00134"/>
    </source>
</evidence>
<keyword evidence="1" id="KW-0479">Metal-binding</keyword>
<dbReference type="EMBL" id="LUEZ02000046">
    <property type="protein sequence ID" value="RDB23386.1"/>
    <property type="molecule type" value="Genomic_DNA"/>
</dbReference>
<comment type="caution">
    <text evidence="6">The sequence shown here is derived from an EMBL/GenBank/DDBJ whole genome shotgun (WGS) entry which is preliminary data.</text>
</comment>
<reference evidence="6" key="1">
    <citation type="submission" date="2018-04" db="EMBL/GenBank/DDBJ databases">
        <title>Whole genome sequencing of Hypsizygus marmoreus.</title>
        <authorList>
            <person name="Choi I.-G."/>
            <person name="Min B."/>
            <person name="Kim J.-G."/>
            <person name="Kim S."/>
            <person name="Oh Y.-L."/>
            <person name="Kong W.-S."/>
            <person name="Park H."/>
            <person name="Jeong J."/>
            <person name="Song E.-S."/>
        </authorList>
    </citation>
    <scope>NUCLEOTIDE SEQUENCE [LARGE SCALE GENOMIC DNA]</scope>
    <source>
        <strain evidence="6">51987-8</strain>
    </source>
</reference>
<dbReference type="InParanoid" id="A0A369JXC4"/>
<dbReference type="PROSITE" id="PS50865">
    <property type="entry name" value="ZF_MYND_2"/>
    <property type="match status" value="1"/>
</dbReference>
<dbReference type="PANTHER" id="PTHR47570:SF1">
    <property type="entry name" value="ZINC ION BINDING PROTEIN"/>
    <property type="match status" value="1"/>
</dbReference>
<dbReference type="AlphaFoldDB" id="A0A369JXC4"/>
<evidence type="ECO:0000256" key="3">
    <source>
        <dbReference type="ARBA" id="ARBA00022833"/>
    </source>
</evidence>
<protein>
    <submittedName>
        <fullName evidence="6">Zinc finger MYND domain-containing protein 15</fullName>
    </submittedName>
</protein>
<dbReference type="Pfam" id="PF20179">
    <property type="entry name" value="MSS51_C"/>
    <property type="match status" value="1"/>
</dbReference>
<dbReference type="STRING" id="39966.A0A369JXC4"/>
<name>A0A369JXC4_HYPMA</name>
<feature type="domain" description="MYND-type" evidence="5">
    <location>
        <begin position="31"/>
        <end position="83"/>
    </location>
</feature>
<evidence type="ECO:0000256" key="1">
    <source>
        <dbReference type="ARBA" id="ARBA00022723"/>
    </source>
</evidence>
<evidence type="ECO:0000256" key="2">
    <source>
        <dbReference type="ARBA" id="ARBA00022771"/>
    </source>
</evidence>
<organism evidence="6 7">
    <name type="scientific">Hypsizygus marmoreus</name>
    <name type="common">White beech mushroom</name>
    <name type="synonym">Agaricus marmoreus</name>
    <dbReference type="NCBI Taxonomy" id="39966"/>
    <lineage>
        <taxon>Eukaryota</taxon>
        <taxon>Fungi</taxon>
        <taxon>Dikarya</taxon>
        <taxon>Basidiomycota</taxon>
        <taxon>Agaricomycotina</taxon>
        <taxon>Agaricomycetes</taxon>
        <taxon>Agaricomycetidae</taxon>
        <taxon>Agaricales</taxon>
        <taxon>Tricholomatineae</taxon>
        <taxon>Lyophyllaceae</taxon>
        <taxon>Hypsizygus</taxon>
    </lineage>
</organism>
<proteinExistence type="predicted"/>
<gene>
    <name evidence="6" type="primary">Zmynd15_0</name>
    <name evidence="6" type="ORF">Hypma_009431</name>
</gene>
<dbReference type="OrthoDB" id="432970at2759"/>